<dbReference type="InterPro" id="IPR006202">
    <property type="entry name" value="Neur_chan_lig-bd"/>
</dbReference>
<dbReference type="GO" id="GO:0004888">
    <property type="term" value="F:transmembrane signaling receptor activity"/>
    <property type="evidence" value="ECO:0007669"/>
    <property type="project" value="InterPro"/>
</dbReference>
<evidence type="ECO:0000256" key="6">
    <source>
        <dbReference type="ARBA" id="ARBA00022729"/>
    </source>
</evidence>
<dbReference type="AlphaFoldDB" id="A0A087UMK3"/>
<feature type="transmembrane region" description="Helical" evidence="11">
    <location>
        <begin position="373"/>
        <end position="391"/>
    </location>
</feature>
<keyword evidence="5 11" id="KW-0812">Transmembrane</keyword>
<evidence type="ECO:0000256" key="1">
    <source>
        <dbReference type="ARBA" id="ARBA00004141"/>
    </source>
</evidence>
<proteinExistence type="inferred from homology"/>
<sequence length="396" mass="46140">MELLYCFFILSFIQMTVGSIVNLRKTHLSKILQNYDSSLRPHRLGTADSPTQINVNLFISDIFDVNDKSMDFTIQMYLREIWEDPRLRYPDPEGIVQSIPLNSISKIWTPDLFFNEREGSFHHVQRPNRFARIFSNGKVSFNSRLKLKMYCPMDFKYFPFDRQICSFELESYGFETKDVTLKWIEGNPIQVNSRLHVSNYLLEDFVAGYCDKPTKYGHGCLSIKLLLKRQYGYYLTQIFVPFVTIVAVSWLSLWLDARAVILRLSLIVILLFMMIMINFGMQPLLPPSSYTKAIDIWIAVCIALVFATFLQFILVNQLARRERRARISENHLTKNGVAASGDIKNIFKVKTILEKCANHCIPLSKKIDFLSRVLFPVAFVIFNCIFWFTYIKGRDS</sequence>
<dbReference type="STRING" id="407821.A0A087UMK3"/>
<dbReference type="PRINTS" id="PR00252">
    <property type="entry name" value="NRIONCHANNEL"/>
</dbReference>
<feature type="transmembrane region" description="Helical" evidence="11">
    <location>
        <begin position="296"/>
        <end position="316"/>
    </location>
</feature>
<evidence type="ECO:0000256" key="10">
    <source>
        <dbReference type="ARBA" id="ARBA00023303"/>
    </source>
</evidence>
<dbReference type="OrthoDB" id="407674at2759"/>
<dbReference type="Gene3D" id="1.20.58.390">
    <property type="entry name" value="Neurotransmitter-gated ion-channel transmembrane domain"/>
    <property type="match status" value="1"/>
</dbReference>
<keyword evidence="15" id="KW-1185">Reference proteome</keyword>
<keyword evidence="3 11" id="KW-0813">Transport</keyword>
<dbReference type="SUPFAM" id="SSF63712">
    <property type="entry name" value="Nicotinic receptor ligand binding domain-like"/>
    <property type="match status" value="1"/>
</dbReference>
<evidence type="ECO:0000259" key="12">
    <source>
        <dbReference type="Pfam" id="PF02931"/>
    </source>
</evidence>
<dbReference type="InterPro" id="IPR006028">
    <property type="entry name" value="GABAA/Glycine_rcpt"/>
</dbReference>
<dbReference type="GO" id="GO:0099095">
    <property type="term" value="F:ligand-gated monoatomic anion channel activity"/>
    <property type="evidence" value="ECO:0007669"/>
    <property type="project" value="UniProtKB-ARBA"/>
</dbReference>
<dbReference type="Pfam" id="PF02931">
    <property type="entry name" value="Neur_chan_LBD"/>
    <property type="match status" value="1"/>
</dbReference>
<dbReference type="Pfam" id="PF02932">
    <property type="entry name" value="Neur_chan_memb"/>
    <property type="match status" value="1"/>
</dbReference>
<dbReference type="PANTHER" id="PTHR18945">
    <property type="entry name" value="NEUROTRANSMITTER GATED ION CHANNEL"/>
    <property type="match status" value="1"/>
</dbReference>
<evidence type="ECO:0000313" key="14">
    <source>
        <dbReference type="EMBL" id="KFM78592.1"/>
    </source>
</evidence>
<feature type="signal peptide" evidence="11">
    <location>
        <begin position="1"/>
        <end position="18"/>
    </location>
</feature>
<evidence type="ECO:0000313" key="15">
    <source>
        <dbReference type="Proteomes" id="UP000054359"/>
    </source>
</evidence>
<evidence type="ECO:0000256" key="8">
    <source>
        <dbReference type="ARBA" id="ARBA00023065"/>
    </source>
</evidence>
<keyword evidence="8 11" id="KW-0406">Ion transport</keyword>
<name>A0A087UMK3_STEMI</name>
<dbReference type="EMBL" id="KK120579">
    <property type="protein sequence ID" value="KFM78592.1"/>
    <property type="molecule type" value="Genomic_DNA"/>
</dbReference>
<reference evidence="14 15" key="1">
    <citation type="submission" date="2013-11" db="EMBL/GenBank/DDBJ databases">
        <title>Genome sequencing of Stegodyphus mimosarum.</title>
        <authorList>
            <person name="Bechsgaard J."/>
        </authorList>
    </citation>
    <scope>NUCLEOTIDE SEQUENCE [LARGE SCALE GENOMIC DNA]</scope>
</reference>
<comment type="subcellular location">
    <subcellularLocation>
        <location evidence="2">Cell membrane</location>
    </subcellularLocation>
    <subcellularLocation>
        <location evidence="1">Membrane</location>
        <topology evidence="1">Multi-pass membrane protein</topology>
    </subcellularLocation>
</comment>
<dbReference type="NCBIfam" id="TIGR00860">
    <property type="entry name" value="LIC"/>
    <property type="match status" value="1"/>
</dbReference>
<accession>A0A087UMK3</accession>
<dbReference type="Gene3D" id="2.70.170.10">
    <property type="entry name" value="Neurotransmitter-gated ion-channel ligand-binding domain"/>
    <property type="match status" value="1"/>
</dbReference>
<evidence type="ECO:0000256" key="9">
    <source>
        <dbReference type="ARBA" id="ARBA00023136"/>
    </source>
</evidence>
<dbReference type="SUPFAM" id="SSF90112">
    <property type="entry name" value="Neurotransmitter-gated ion-channel transmembrane pore"/>
    <property type="match status" value="1"/>
</dbReference>
<dbReference type="CDD" id="cd19049">
    <property type="entry name" value="LGIC_TM_anion"/>
    <property type="match status" value="1"/>
</dbReference>
<feature type="non-terminal residue" evidence="14">
    <location>
        <position position="396"/>
    </location>
</feature>
<feature type="domain" description="Neurotransmitter-gated ion-channel transmembrane" evidence="13">
    <location>
        <begin position="239"/>
        <end position="325"/>
    </location>
</feature>
<evidence type="ECO:0000256" key="11">
    <source>
        <dbReference type="RuleBase" id="RU000687"/>
    </source>
</evidence>
<dbReference type="InterPro" id="IPR036734">
    <property type="entry name" value="Neur_chan_lig-bd_sf"/>
</dbReference>
<dbReference type="InterPro" id="IPR038050">
    <property type="entry name" value="Neuro_actylchol_rec"/>
</dbReference>
<evidence type="ECO:0000256" key="3">
    <source>
        <dbReference type="ARBA" id="ARBA00022448"/>
    </source>
</evidence>
<dbReference type="InterPro" id="IPR006029">
    <property type="entry name" value="Neurotrans-gated_channel_TM"/>
</dbReference>
<dbReference type="GO" id="GO:0005254">
    <property type="term" value="F:chloride channel activity"/>
    <property type="evidence" value="ECO:0007669"/>
    <property type="project" value="UniProtKB-ARBA"/>
</dbReference>
<dbReference type="Proteomes" id="UP000054359">
    <property type="component" value="Unassembled WGS sequence"/>
</dbReference>
<keyword evidence="10 11" id="KW-0407">Ion channel</keyword>
<keyword evidence="4" id="KW-1003">Cell membrane</keyword>
<dbReference type="InterPro" id="IPR006201">
    <property type="entry name" value="Neur_channel"/>
</dbReference>
<dbReference type="OMA" id="DAHEDWI"/>
<dbReference type="PROSITE" id="PS00236">
    <property type="entry name" value="NEUROTR_ION_CHANNEL"/>
    <property type="match status" value="1"/>
</dbReference>
<feature type="transmembrane region" description="Helical" evidence="11">
    <location>
        <begin position="260"/>
        <end position="281"/>
    </location>
</feature>
<feature type="transmembrane region" description="Helical" evidence="11">
    <location>
        <begin position="231"/>
        <end position="253"/>
    </location>
</feature>
<keyword evidence="7 11" id="KW-1133">Transmembrane helix</keyword>
<dbReference type="InterPro" id="IPR018000">
    <property type="entry name" value="Neurotransmitter_ion_chnl_CS"/>
</dbReference>
<keyword evidence="9 11" id="KW-0472">Membrane</keyword>
<evidence type="ECO:0000259" key="13">
    <source>
        <dbReference type="Pfam" id="PF02932"/>
    </source>
</evidence>
<dbReference type="PRINTS" id="PR00253">
    <property type="entry name" value="GABAARECEPTR"/>
</dbReference>
<feature type="chain" id="PRO_5022260661" evidence="11">
    <location>
        <begin position="19"/>
        <end position="396"/>
    </location>
</feature>
<dbReference type="GO" id="GO:0005230">
    <property type="term" value="F:extracellular ligand-gated monoatomic ion channel activity"/>
    <property type="evidence" value="ECO:0007669"/>
    <property type="project" value="InterPro"/>
</dbReference>
<dbReference type="InterPro" id="IPR036719">
    <property type="entry name" value="Neuro-gated_channel_TM_sf"/>
</dbReference>
<organism evidence="14 15">
    <name type="scientific">Stegodyphus mimosarum</name>
    <name type="common">African social velvet spider</name>
    <dbReference type="NCBI Taxonomy" id="407821"/>
    <lineage>
        <taxon>Eukaryota</taxon>
        <taxon>Metazoa</taxon>
        <taxon>Ecdysozoa</taxon>
        <taxon>Arthropoda</taxon>
        <taxon>Chelicerata</taxon>
        <taxon>Arachnida</taxon>
        <taxon>Araneae</taxon>
        <taxon>Araneomorphae</taxon>
        <taxon>Entelegynae</taxon>
        <taxon>Eresoidea</taxon>
        <taxon>Eresidae</taxon>
        <taxon>Stegodyphus</taxon>
    </lineage>
</organism>
<evidence type="ECO:0000256" key="4">
    <source>
        <dbReference type="ARBA" id="ARBA00022475"/>
    </source>
</evidence>
<keyword evidence="6 11" id="KW-0732">Signal</keyword>
<evidence type="ECO:0000256" key="7">
    <source>
        <dbReference type="ARBA" id="ARBA00022989"/>
    </source>
</evidence>
<dbReference type="GO" id="GO:0005886">
    <property type="term" value="C:plasma membrane"/>
    <property type="evidence" value="ECO:0007669"/>
    <property type="project" value="UniProtKB-SubCell"/>
</dbReference>
<evidence type="ECO:0000256" key="2">
    <source>
        <dbReference type="ARBA" id="ARBA00004236"/>
    </source>
</evidence>
<protein>
    <submittedName>
        <fullName evidence="14">Glutamate-gated chloride channel</fullName>
    </submittedName>
</protein>
<gene>
    <name evidence="14" type="ORF">X975_03639</name>
</gene>
<evidence type="ECO:0000256" key="5">
    <source>
        <dbReference type="ARBA" id="ARBA00022692"/>
    </source>
</evidence>
<comment type="similarity">
    <text evidence="11">Belongs to the ligand-gated ion channel (TC 1.A.9) family.</text>
</comment>
<feature type="domain" description="Neurotransmitter-gated ion-channel ligand-binding" evidence="12">
    <location>
        <begin position="27"/>
        <end position="206"/>
    </location>
</feature>